<dbReference type="InterPro" id="IPR015424">
    <property type="entry name" value="PyrdxlP-dep_Trfase"/>
</dbReference>
<evidence type="ECO:0000313" key="8">
    <source>
        <dbReference type="Proteomes" id="UP001596047"/>
    </source>
</evidence>
<name>A0ABW0VXF6_9BACL</name>
<evidence type="ECO:0000256" key="2">
    <source>
        <dbReference type="ARBA" id="ARBA00007441"/>
    </source>
</evidence>
<dbReference type="PANTHER" id="PTHR46383:SF1">
    <property type="entry name" value="ASPARTATE AMINOTRANSFERASE"/>
    <property type="match status" value="1"/>
</dbReference>
<evidence type="ECO:0000256" key="1">
    <source>
        <dbReference type="ARBA" id="ARBA00001933"/>
    </source>
</evidence>
<protein>
    <submittedName>
        <fullName evidence="7">Aminotransferase class I/II-fold pyridoxal phosphate-dependent enzyme</fullName>
    </submittedName>
</protein>
<evidence type="ECO:0000256" key="5">
    <source>
        <dbReference type="ARBA" id="ARBA00022898"/>
    </source>
</evidence>
<keyword evidence="8" id="KW-1185">Reference proteome</keyword>
<dbReference type="InterPro" id="IPR004839">
    <property type="entry name" value="Aminotransferase_I/II_large"/>
</dbReference>
<dbReference type="Gene3D" id="3.40.640.10">
    <property type="entry name" value="Type I PLP-dependent aspartate aminotransferase-like (Major domain)"/>
    <property type="match status" value="1"/>
</dbReference>
<organism evidence="7 8">
    <name type="scientific">Paenibacillus solisilvae</name>
    <dbReference type="NCBI Taxonomy" id="2486751"/>
    <lineage>
        <taxon>Bacteria</taxon>
        <taxon>Bacillati</taxon>
        <taxon>Bacillota</taxon>
        <taxon>Bacilli</taxon>
        <taxon>Bacillales</taxon>
        <taxon>Paenibacillaceae</taxon>
        <taxon>Paenibacillus</taxon>
    </lineage>
</organism>
<sequence length="380" mass="43432">MSRIERLSNLTKYESIGMSRMFNVADGHAHQPQTPTQQLIIDRLPELYSQAEAARQSDLESEFRHLFYSIAGQHSAVNHPRALFCYSASLATDLIATYLSSRQLSAALLHPCFDNLATILMRRNVQLVPVHEQELGLDCLDETIAGLTTDAVFLTLPNNPTGFELSREEWERLVILCVKYNKILILDCTFRFFSRIPFWDQYELLETSGVRYLAVEDTGKTWPTQDLKCSILAMSKDLHEEVLELHNDILLNVSPFILKLLIEYLKDTEREGLQNAIWDPIDRNRGTLRKTIQSSCLAANNPDSTISVEWLRILDPGIRSMDMIKHLHDLGIGILPGDHFYWCDMKKGEGYVRFALARSPEMYAQACTLLKPALSRMNRV</sequence>
<reference evidence="8" key="1">
    <citation type="journal article" date="2019" name="Int. J. Syst. Evol. Microbiol.">
        <title>The Global Catalogue of Microorganisms (GCM) 10K type strain sequencing project: providing services to taxonomists for standard genome sequencing and annotation.</title>
        <authorList>
            <consortium name="The Broad Institute Genomics Platform"/>
            <consortium name="The Broad Institute Genome Sequencing Center for Infectious Disease"/>
            <person name="Wu L."/>
            <person name="Ma J."/>
        </authorList>
    </citation>
    <scope>NUCLEOTIDE SEQUENCE [LARGE SCALE GENOMIC DNA]</scope>
    <source>
        <strain evidence="8">CGMCC 1.3240</strain>
    </source>
</reference>
<feature type="domain" description="Aminotransferase class I/classII large" evidence="6">
    <location>
        <begin position="72"/>
        <end position="367"/>
    </location>
</feature>
<gene>
    <name evidence="7" type="ORF">ACFPYJ_06420</name>
</gene>
<dbReference type="EMBL" id="JBHSOW010000023">
    <property type="protein sequence ID" value="MFC5648766.1"/>
    <property type="molecule type" value="Genomic_DNA"/>
</dbReference>
<proteinExistence type="inferred from homology"/>
<dbReference type="Proteomes" id="UP001596047">
    <property type="component" value="Unassembled WGS sequence"/>
</dbReference>
<evidence type="ECO:0000259" key="6">
    <source>
        <dbReference type="Pfam" id="PF00155"/>
    </source>
</evidence>
<dbReference type="InterPro" id="IPR015421">
    <property type="entry name" value="PyrdxlP-dep_Trfase_major"/>
</dbReference>
<comment type="cofactor">
    <cofactor evidence="1">
        <name>pyridoxal 5'-phosphate</name>
        <dbReference type="ChEBI" id="CHEBI:597326"/>
    </cofactor>
</comment>
<accession>A0ABW0VXF6</accession>
<comment type="caution">
    <text evidence="7">The sequence shown here is derived from an EMBL/GenBank/DDBJ whole genome shotgun (WGS) entry which is preliminary data.</text>
</comment>
<keyword evidence="5" id="KW-0663">Pyridoxal phosphate</keyword>
<dbReference type="InterPro" id="IPR050596">
    <property type="entry name" value="AspAT/PAT-like"/>
</dbReference>
<dbReference type="Gene3D" id="3.90.1150.10">
    <property type="entry name" value="Aspartate Aminotransferase, domain 1"/>
    <property type="match status" value="1"/>
</dbReference>
<dbReference type="SUPFAM" id="SSF53383">
    <property type="entry name" value="PLP-dependent transferases"/>
    <property type="match status" value="1"/>
</dbReference>
<keyword evidence="3 7" id="KW-0032">Aminotransferase</keyword>
<evidence type="ECO:0000256" key="3">
    <source>
        <dbReference type="ARBA" id="ARBA00022576"/>
    </source>
</evidence>
<keyword evidence="4" id="KW-0808">Transferase</keyword>
<comment type="similarity">
    <text evidence="2">Belongs to the class-I pyridoxal-phosphate-dependent aminotransferase family.</text>
</comment>
<dbReference type="RefSeq" id="WP_379187243.1">
    <property type="nucleotide sequence ID" value="NZ_JBHSOW010000023.1"/>
</dbReference>
<evidence type="ECO:0000313" key="7">
    <source>
        <dbReference type="EMBL" id="MFC5648766.1"/>
    </source>
</evidence>
<evidence type="ECO:0000256" key="4">
    <source>
        <dbReference type="ARBA" id="ARBA00022679"/>
    </source>
</evidence>
<dbReference type="InterPro" id="IPR015422">
    <property type="entry name" value="PyrdxlP-dep_Trfase_small"/>
</dbReference>
<dbReference type="GO" id="GO:0008483">
    <property type="term" value="F:transaminase activity"/>
    <property type="evidence" value="ECO:0007669"/>
    <property type="project" value="UniProtKB-KW"/>
</dbReference>
<dbReference type="Pfam" id="PF00155">
    <property type="entry name" value="Aminotran_1_2"/>
    <property type="match status" value="1"/>
</dbReference>
<dbReference type="PANTHER" id="PTHR46383">
    <property type="entry name" value="ASPARTATE AMINOTRANSFERASE"/>
    <property type="match status" value="1"/>
</dbReference>